<dbReference type="SUPFAM" id="SSF160980">
    <property type="entry name" value="SSO1389-like"/>
    <property type="match status" value="1"/>
</dbReference>
<name>F6BEB2_METIK</name>
<reference evidence="1 2" key="1">
    <citation type="submission" date="2011-05" db="EMBL/GenBank/DDBJ databases">
        <title>Complete sequence of Methanotorris igneus Kol 5.</title>
        <authorList>
            <consortium name="US DOE Joint Genome Institute"/>
            <person name="Lucas S."/>
            <person name="Han J."/>
            <person name="Lapidus A."/>
            <person name="Cheng J.-F."/>
            <person name="Goodwin L."/>
            <person name="Pitluck S."/>
            <person name="Peters L."/>
            <person name="Mikhailova N."/>
            <person name="Chertkov O."/>
            <person name="Han C."/>
            <person name="Tapia R."/>
            <person name="Land M."/>
            <person name="Hauser L."/>
            <person name="Kyrpides N."/>
            <person name="Ivanova N."/>
            <person name="Pagani I."/>
            <person name="Sieprawska-Lupa M."/>
            <person name="Whitman W."/>
            <person name="Woyke T."/>
        </authorList>
    </citation>
    <scope>NUCLEOTIDE SEQUENCE [LARGE SCALE GENOMIC DNA]</scope>
    <source>
        <strain evidence="2">DSM 5666 / JCM 11834 / Kol 5</strain>
    </source>
</reference>
<keyword evidence="2" id="KW-1185">Reference proteome</keyword>
<evidence type="ECO:0000313" key="2">
    <source>
        <dbReference type="Proteomes" id="UP000009227"/>
    </source>
</evidence>
<dbReference type="HOGENOM" id="CLU_025124_0_0_2"/>
<dbReference type="KEGG" id="mig:Metig_1252"/>
<dbReference type="CDD" id="cd09732">
    <property type="entry name" value="Csx1_III-U"/>
    <property type="match status" value="1"/>
</dbReference>
<protein>
    <submittedName>
        <fullName evidence="1">CRISPR-associated protein DxTHG motif protein</fullName>
    </submittedName>
</protein>
<dbReference type="InterPro" id="IPR013383">
    <property type="entry name" value="CRISPR-assoc_prot_DxTHG_CS"/>
</dbReference>
<dbReference type="InterPro" id="IPR011742">
    <property type="entry name" value="CRISPR-assoc_prot_TM1812"/>
</dbReference>
<evidence type="ECO:0000313" key="1">
    <source>
        <dbReference type="EMBL" id="AEF96789.1"/>
    </source>
</evidence>
<dbReference type="RefSeq" id="WP_013799388.1">
    <property type="nucleotide sequence ID" value="NC_015562.1"/>
</dbReference>
<dbReference type="Proteomes" id="UP000009227">
    <property type="component" value="Chromosome"/>
</dbReference>
<dbReference type="OrthoDB" id="116435at2157"/>
<dbReference type="AlphaFoldDB" id="F6BEB2"/>
<dbReference type="GeneID" id="10644115"/>
<gene>
    <name evidence="1" type="ordered locus">Metig_1252</name>
</gene>
<dbReference type="STRING" id="880724.Metig_1252"/>
<organism evidence="2">
    <name type="scientific">Methanotorris igneus (strain DSM 5666 / JCM 11834 / Kol 5)</name>
    <dbReference type="NCBI Taxonomy" id="880724"/>
    <lineage>
        <taxon>Archaea</taxon>
        <taxon>Methanobacteriati</taxon>
        <taxon>Methanobacteriota</taxon>
        <taxon>Methanomada group</taxon>
        <taxon>Methanococci</taxon>
        <taxon>Methanococcales</taxon>
        <taxon>Methanocaldococcaceae</taxon>
        <taxon>Methanotorris</taxon>
    </lineage>
</organism>
<dbReference type="NCBIfam" id="TIGR02221">
    <property type="entry name" value="cas_TM1812"/>
    <property type="match status" value="1"/>
</dbReference>
<proteinExistence type="predicted"/>
<sequence length="420" mass="49898">MPKKLISFLGAGKYEPCIYKYENKSSTESRFIQKALIELICKDWEEKDEIIILLTEKSEKMNWEGETYKGLKYELEEMDIKPEIKTIKIPDGNTEEEVWEIFNKIFEIINERDEIYIDITHSFRYLPMLATIILDYAKTLKGIKVKKIFYGNVFGEPRIMELQELDRLLDWNKAIDKFLTTGYVEDLYNLSKREYGKLHKENRELHELLKNNTGKLKKYMEYLATVRGDEINNFDYDEFKNEIDEIIKIIKKDSSLAPLIPLIEKIKDKFKDFKNNDKYNCLRAVSLCIEFNLIQQAYTLLQESVITLICKDLDLDYLDKEYRGLVSSALNIVARDLPKNEWKIPGKDEDEKKKNLELLKKIVDHLKTNNLTKLSKLYDKLTQYRNNINHAGFNKDKMEPKKFKNMINEIYRNILNFYSI</sequence>
<dbReference type="EMBL" id="CP002737">
    <property type="protein sequence ID" value="AEF96789.1"/>
    <property type="molecule type" value="Genomic_DNA"/>
</dbReference>
<dbReference type="NCBIfam" id="TIGR02549">
    <property type="entry name" value="CRISPR_DxTHG"/>
    <property type="match status" value="1"/>
</dbReference>
<accession>F6BEB2</accession>